<evidence type="ECO:0000259" key="4">
    <source>
        <dbReference type="SMART" id="SM00382"/>
    </source>
</evidence>
<keyword evidence="3 5" id="KW-0067">ATP-binding</keyword>
<dbReference type="InterPro" id="IPR003959">
    <property type="entry name" value="ATPase_AAA_core"/>
</dbReference>
<dbReference type="Proteomes" id="UP000267003">
    <property type="component" value="Unassembled WGS sequence"/>
</dbReference>
<dbReference type="InterPro" id="IPR027417">
    <property type="entry name" value="P-loop_NTPase"/>
</dbReference>
<dbReference type="InterPro" id="IPR003593">
    <property type="entry name" value="AAA+_ATPase"/>
</dbReference>
<evidence type="ECO:0000256" key="2">
    <source>
        <dbReference type="ARBA" id="ARBA00022741"/>
    </source>
</evidence>
<dbReference type="EMBL" id="RAWK01000053">
    <property type="protein sequence ID" value="RKH69410.1"/>
    <property type="molecule type" value="Genomic_DNA"/>
</dbReference>
<evidence type="ECO:0000313" key="5">
    <source>
        <dbReference type="EMBL" id="RKH69410.1"/>
    </source>
</evidence>
<dbReference type="SUPFAM" id="SSF52540">
    <property type="entry name" value="P-loop containing nucleoside triphosphate hydrolases"/>
    <property type="match status" value="1"/>
</dbReference>
<comment type="caution">
    <text evidence="5">The sequence shown here is derived from an EMBL/GenBank/DDBJ whole genome shotgun (WGS) entry which is preliminary data.</text>
</comment>
<evidence type="ECO:0000256" key="1">
    <source>
        <dbReference type="ARBA" id="ARBA00006914"/>
    </source>
</evidence>
<protein>
    <submittedName>
        <fullName evidence="5">ATP-binding protein</fullName>
    </submittedName>
</protein>
<organism evidence="5 6">
    <name type="scientific">Corallococcus aberystwythensis</name>
    <dbReference type="NCBI Taxonomy" id="2316722"/>
    <lineage>
        <taxon>Bacteria</taxon>
        <taxon>Pseudomonadati</taxon>
        <taxon>Myxococcota</taxon>
        <taxon>Myxococcia</taxon>
        <taxon>Myxococcales</taxon>
        <taxon>Cystobacterineae</taxon>
        <taxon>Myxococcaceae</taxon>
        <taxon>Corallococcus</taxon>
    </lineage>
</organism>
<feature type="domain" description="AAA+ ATPase" evidence="4">
    <location>
        <begin position="239"/>
        <end position="371"/>
    </location>
</feature>
<dbReference type="InterPro" id="IPR050221">
    <property type="entry name" value="26S_Proteasome_ATPase"/>
</dbReference>
<dbReference type="OrthoDB" id="9802352at2"/>
<gene>
    <name evidence="5" type="ORF">D7W81_11100</name>
</gene>
<proteinExistence type="inferred from homology"/>
<reference evidence="6" key="1">
    <citation type="submission" date="2018-09" db="EMBL/GenBank/DDBJ databases">
        <authorList>
            <person name="Livingstone P.G."/>
            <person name="Whitworth D.E."/>
        </authorList>
    </citation>
    <scope>NUCLEOTIDE SEQUENCE [LARGE SCALE GENOMIC DNA]</scope>
    <source>
        <strain evidence="6">AB050A</strain>
    </source>
</reference>
<dbReference type="GO" id="GO:0016887">
    <property type="term" value="F:ATP hydrolysis activity"/>
    <property type="evidence" value="ECO:0007669"/>
    <property type="project" value="InterPro"/>
</dbReference>
<name>A0A3A8QR84_9BACT</name>
<dbReference type="PANTHER" id="PTHR23073">
    <property type="entry name" value="26S PROTEASOME REGULATORY SUBUNIT"/>
    <property type="match status" value="1"/>
</dbReference>
<comment type="similarity">
    <text evidence="1">Belongs to the AAA ATPase family.</text>
</comment>
<evidence type="ECO:0000256" key="3">
    <source>
        <dbReference type="ARBA" id="ARBA00022840"/>
    </source>
</evidence>
<dbReference type="Gene3D" id="3.40.50.300">
    <property type="entry name" value="P-loop containing nucleotide triphosphate hydrolases"/>
    <property type="match status" value="1"/>
</dbReference>
<dbReference type="CDD" id="cd19481">
    <property type="entry name" value="RecA-like_protease"/>
    <property type="match status" value="1"/>
</dbReference>
<sequence>MSEELRANAAALEAELDWLQRVVDARIRLHCGQECLVDSPAALPPPDPRTPGSAYARLLQEHRLTPSERILVALALAPHVRPQALDVFLSRNAVLERPFTEFGGVVAPHGGFLPTAETALFLLAGDALHARLVASTLLDSGHPLFQSHLLRLEPQPGSDTLGSARLAASVELVDRLTLGRARRPSFGPAFPARRLTCELTWDELVLEPYVLNQVAEVRAWMDSGHTLLHAWGLGRKLGPGYRCLFHGPPGTGKTLTAALLGRQARRDVFRVDLSLVVSKYIGETEKNLESVFQHAEKQECILFFDEADALFGKRTGLSSAHDRYANQEVAYLLQRLEAFEGLVILASNLKANLDDAFLRRFQSVVHFPMPKPAERQRLWRNAFSPVCTLEPGLNLHEVAERYELAGGSILNVVRYCSLMALQRQSREILLADLHEGVRREYQKEGKTL</sequence>
<dbReference type="Pfam" id="PF00004">
    <property type="entry name" value="AAA"/>
    <property type="match status" value="1"/>
</dbReference>
<evidence type="ECO:0000313" key="6">
    <source>
        <dbReference type="Proteomes" id="UP000267003"/>
    </source>
</evidence>
<keyword evidence="6" id="KW-1185">Reference proteome</keyword>
<keyword evidence="2" id="KW-0547">Nucleotide-binding</keyword>
<dbReference type="SMART" id="SM00382">
    <property type="entry name" value="AAA"/>
    <property type="match status" value="1"/>
</dbReference>
<dbReference type="GO" id="GO:0005524">
    <property type="term" value="F:ATP binding"/>
    <property type="evidence" value="ECO:0007669"/>
    <property type="project" value="UniProtKB-KW"/>
</dbReference>
<dbReference type="AlphaFoldDB" id="A0A3A8QR84"/>
<accession>A0A3A8QR84</accession>
<dbReference type="RefSeq" id="WP_120555325.1">
    <property type="nucleotide sequence ID" value="NZ_RAWK01000053.1"/>
</dbReference>